<reference evidence="3" key="1">
    <citation type="journal article" date="2019" name="Int. J. Syst. Evol. Microbiol.">
        <title>The Global Catalogue of Microorganisms (GCM) 10K type strain sequencing project: providing services to taxonomists for standard genome sequencing and annotation.</title>
        <authorList>
            <consortium name="The Broad Institute Genomics Platform"/>
            <consortium name="The Broad Institute Genome Sequencing Center for Infectious Disease"/>
            <person name="Wu L."/>
            <person name="Ma J."/>
        </authorList>
    </citation>
    <scope>NUCLEOTIDE SEQUENCE [LARGE SCALE GENOMIC DNA]</scope>
    <source>
        <strain evidence="3">JCM 10671</strain>
    </source>
</reference>
<keyword evidence="1" id="KW-0812">Transmembrane</keyword>
<dbReference type="NCBIfam" id="NF042935">
    <property type="entry name" value="SCO6880_fam"/>
    <property type="match status" value="1"/>
</dbReference>
<evidence type="ECO:0000313" key="3">
    <source>
        <dbReference type="Proteomes" id="UP001500957"/>
    </source>
</evidence>
<dbReference type="InterPro" id="IPR049978">
    <property type="entry name" value="SCO6880-like"/>
</dbReference>
<feature type="transmembrane region" description="Helical" evidence="1">
    <location>
        <begin position="23"/>
        <end position="49"/>
    </location>
</feature>
<evidence type="ECO:0008006" key="4">
    <source>
        <dbReference type="Google" id="ProtNLM"/>
    </source>
</evidence>
<evidence type="ECO:0000256" key="1">
    <source>
        <dbReference type="SAM" id="Phobius"/>
    </source>
</evidence>
<comment type="caution">
    <text evidence="2">The sequence shown here is derived from an EMBL/GenBank/DDBJ whole genome shotgun (WGS) entry which is preliminary data.</text>
</comment>
<dbReference type="RefSeq" id="WP_344607077.1">
    <property type="nucleotide sequence ID" value="NZ_BAAAHE010000031.1"/>
</dbReference>
<protein>
    <recommendedName>
        <fullName evidence="4">Integral membrane protein</fullName>
    </recommendedName>
</protein>
<feature type="transmembrane region" description="Helical" evidence="1">
    <location>
        <begin position="55"/>
        <end position="75"/>
    </location>
</feature>
<proteinExistence type="predicted"/>
<evidence type="ECO:0000313" key="2">
    <source>
        <dbReference type="EMBL" id="GAA0628255.1"/>
    </source>
</evidence>
<dbReference type="Proteomes" id="UP001500957">
    <property type="component" value="Unassembled WGS sequence"/>
</dbReference>
<keyword evidence="1" id="KW-1133">Transmembrane helix</keyword>
<sequence>MTSPTATSTASTARYGGWQRERLGFLFGLSGARFGLAVAALICAALPIAMHSLPALLIAWPAAALLAGMCWIRVLGKTSTEWVALAVSFRLNRARRRHLFFSGAFAPRSPTDPAGPAPMDLPGPLAVLRFLEADTAAMLTASGDRIAVVHHPLDQTYTAVAAIRYPGIALADGTRRDARVAGWGSFLAQLCAESSPFTRVSVVQRTVPDDGTALRRWHEEAIRPDAPALAVDAVEGLMAQSVISSAAHEAWLVLTLDAARARTQIRSGGGGDAGALAYLVRQLAAFSSSVGAAHLEVLRWLGVRELAEVVRTAFDPSAVGPLATRRASSRVPGAVAPGVDPRLAGPAAAEARWNCYRHDGGFSVTYEVHDWPRIGVPAWFLRPALTAQHLARRSFALVVEPIPPREAEKVVMRARTKRDVAVRLRHKTGQLVPEHEVQALAEADAQDRQRAEGHGLVRFVGYLTVTVTDPSLLDLACSELETDAGQCGLDIRRLWGAQDVGFFAAAMPLGTGLPKMRVPV</sequence>
<keyword evidence="1" id="KW-0472">Membrane</keyword>
<organism evidence="2 3">
    <name type="scientific">Sporichthya brevicatena</name>
    <dbReference type="NCBI Taxonomy" id="171442"/>
    <lineage>
        <taxon>Bacteria</taxon>
        <taxon>Bacillati</taxon>
        <taxon>Actinomycetota</taxon>
        <taxon>Actinomycetes</taxon>
        <taxon>Sporichthyales</taxon>
        <taxon>Sporichthyaceae</taxon>
        <taxon>Sporichthya</taxon>
    </lineage>
</organism>
<keyword evidence="3" id="KW-1185">Reference proteome</keyword>
<accession>A0ABP3S7Q0</accession>
<name>A0ABP3S7Q0_9ACTN</name>
<gene>
    <name evidence="2" type="ORF">GCM10009547_34850</name>
</gene>
<dbReference type="EMBL" id="BAAAHE010000031">
    <property type="protein sequence ID" value="GAA0628255.1"/>
    <property type="molecule type" value="Genomic_DNA"/>
</dbReference>